<evidence type="ECO:0000256" key="3">
    <source>
        <dbReference type="SAM" id="Phobius"/>
    </source>
</evidence>
<feature type="region of interest" description="Disordered" evidence="2">
    <location>
        <begin position="1317"/>
        <end position="1352"/>
    </location>
</feature>
<keyword evidence="1" id="KW-0175">Coiled coil</keyword>
<feature type="compositionally biased region" description="Basic and acidic residues" evidence="2">
    <location>
        <begin position="20"/>
        <end position="35"/>
    </location>
</feature>
<keyword evidence="3" id="KW-1133">Transmembrane helix</keyword>
<evidence type="ECO:0000313" key="4">
    <source>
        <dbReference type="EMBL" id="KAK7199636.1"/>
    </source>
</evidence>
<accession>A0AAW0F1A5</accession>
<protein>
    <submittedName>
        <fullName evidence="4">Uncharacterized protein</fullName>
    </submittedName>
</protein>
<feature type="region of interest" description="Disordered" evidence="2">
    <location>
        <begin position="373"/>
        <end position="400"/>
    </location>
</feature>
<gene>
    <name evidence="4" type="ORF">NESM_000008700</name>
</gene>
<evidence type="ECO:0000256" key="2">
    <source>
        <dbReference type="SAM" id="MobiDB-lite"/>
    </source>
</evidence>
<name>A0AAW0F1A5_9TRYP</name>
<feature type="region of interest" description="Disordered" evidence="2">
    <location>
        <begin position="1"/>
        <end position="71"/>
    </location>
</feature>
<feature type="transmembrane region" description="Helical" evidence="3">
    <location>
        <begin position="1196"/>
        <end position="1214"/>
    </location>
</feature>
<dbReference type="EMBL" id="JAECZO010000001">
    <property type="protein sequence ID" value="KAK7199636.1"/>
    <property type="molecule type" value="Genomic_DNA"/>
</dbReference>
<feature type="compositionally biased region" description="Low complexity" evidence="2">
    <location>
        <begin position="1"/>
        <end position="19"/>
    </location>
</feature>
<evidence type="ECO:0000256" key="1">
    <source>
        <dbReference type="SAM" id="Coils"/>
    </source>
</evidence>
<feature type="coiled-coil region" evidence="1">
    <location>
        <begin position="930"/>
        <end position="957"/>
    </location>
</feature>
<dbReference type="PANTHER" id="PTHR23159:SF67">
    <property type="entry name" value="DUF4456 DOMAIN-CONTAINING PROTEIN"/>
    <property type="match status" value="1"/>
</dbReference>
<feature type="transmembrane region" description="Helical" evidence="3">
    <location>
        <begin position="180"/>
        <end position="204"/>
    </location>
</feature>
<feature type="compositionally biased region" description="Low complexity" evidence="2">
    <location>
        <begin position="1324"/>
        <end position="1338"/>
    </location>
</feature>
<comment type="caution">
    <text evidence="4">The sequence shown here is derived from an EMBL/GenBank/DDBJ whole genome shotgun (WGS) entry which is preliminary data.</text>
</comment>
<dbReference type="Proteomes" id="UP001430356">
    <property type="component" value="Unassembled WGS sequence"/>
</dbReference>
<sequence length="1571" mass="164399">MRTGSAHRASSVRTSSSHRSTVETRGVPEFDREYARQLSVAKRGRDSTARTSPRAGATSEASAEAQLHGPAALAASRIKDYVSTHVTPPRLPSVSTAGRGSEHDSQNGDSPVKAATREPPPAAAAAAAAAAPAPAAKAAVSEASSPLNFTATRRGTAFDDAATLAAAAASPSAEGEDNMLLFVLKTVLVVAVALFTLLCATALITSPSSDYDASYFSIRRANAAAPVPRPQTGDEALARRGWPDRVLPELPRQVALHVRRGLWHAVDYTGVPALLRAARSLPPKIVAHVWAPVRLVLPRMDRHTHPAALYMSSNATRGSEGWGITALPTLAASVARSVVRLVGEPLLFAGRAMAALGRWLGGSLALLSTPLKPLHPAPRNTTPVAGTATTANRTSSTTRNASTALLPLWRSLHSLWAAVRPTVTAPANTTAPLRHPPSSATSGSPSTTAADAAADGRRSPPSSPPQRAPPPAVAEVRTTHTCRLDGALWSSVLAAHRSEVERLAREDVWEALGGGAAATQAVEVALRVDNLVTDITVVSHAPAELATPTAATVTPPGDARDTVGTLESTRRTRQAAADAQLRQWHFPRLHAFYQRAVEAAEVHQASDGSGAGASVSSDTAAAAAAAAACAAEMADYQKHCVATQRELEQSLHSCLDNASESQRVCEAARTAAESVATARLRECDSALTSCRADLSSAATHLADQERRALEHQSDHHECQVALDAAQQQAARDAIALASAGESDAEAPERQCNASLAAAASECTRRVGAARRSMAQEHAEQLASQEAQCGDRHRALEAELLAKATHAEQQAEARCGARLRSDLASANESATAAVTQLRRALSAAEKKVEDGAVACAGAAERARVAFAAERAQLDTACTAQLSSTKQQCEATERRAAEERCAARLATLATERGNATAAAVQAAEASCTARLARELSALNSSASAEAEKLRRALHSAEDAAQLRARAFEESQQRAATECEAAQSRQRDGCAVQLAGAVKDAAASVERARAEERAAQQRAASESWKLEETRLAQRCAASTEVAVTEASRQLAGDHARAAEEAAQEAAAQVQQREEACRAAGEAVLKRHQAQVRDLGAQISTCAAQLHAAADSQRESLREARRLLGAAILESAEEACSRVPRQGRHMCDAVRSAIEEDLRNLPADATAADVVRLVLRGNAAPGALSLSIPAAARRGGVGTLVRGVCGVAVVAGGAYVLLQRDRRRRRRFEDTVAARVDELMALGAMRSAVGRGGRRLPSAGAAAVDWAVVEACVANGADALLAWHSACGAVLLEQETQARGAPPLGRSSPSAADAVTALSATVPGDSHPLAPARSASPASVACPPLPPPPPGEDTSRLSQLHAGFVQGYYGMLEMYYVDLLNAVANRELAESQLQEVESVATRQAAVLHRQSAVVAQLKQTLAEKESAATPGAAAETLAKAERRATAQRETIALLEGQLRLTREELDAARGVVQTPEPTPRTAAAAGGQDSSASRQLRSLQEIADGGAEGDSANTSDFSNARRGRASHRDAVTPPPVRGHESPTLPSAIKKTTMVRHPDSTRRFHKLQWQDDLGAV</sequence>
<keyword evidence="3" id="KW-0812">Transmembrane</keyword>
<feature type="region of interest" description="Disordered" evidence="2">
    <location>
        <begin position="427"/>
        <end position="475"/>
    </location>
</feature>
<keyword evidence="3" id="KW-0472">Membrane</keyword>
<organism evidence="4 5">
    <name type="scientific">Novymonas esmeraldas</name>
    <dbReference type="NCBI Taxonomy" id="1808958"/>
    <lineage>
        <taxon>Eukaryota</taxon>
        <taxon>Discoba</taxon>
        <taxon>Euglenozoa</taxon>
        <taxon>Kinetoplastea</taxon>
        <taxon>Metakinetoplastina</taxon>
        <taxon>Trypanosomatida</taxon>
        <taxon>Trypanosomatidae</taxon>
        <taxon>Novymonas</taxon>
    </lineage>
</organism>
<feature type="compositionally biased region" description="Low complexity" evidence="2">
    <location>
        <begin position="387"/>
        <end position="400"/>
    </location>
</feature>
<reference evidence="4 5" key="1">
    <citation type="journal article" date="2021" name="MBio">
        <title>A New Model Trypanosomatid, Novymonas esmeraldas: Genomic Perception of Its 'Candidatus Pandoraea novymonadis' Endosymbiont.</title>
        <authorList>
            <person name="Zakharova A."/>
            <person name="Saura A."/>
            <person name="Butenko A."/>
            <person name="Podesvova L."/>
            <person name="Warmusova S."/>
            <person name="Kostygov A.Y."/>
            <person name="Nenarokova A."/>
            <person name="Lukes J."/>
            <person name="Opperdoes F.R."/>
            <person name="Yurchenko V."/>
        </authorList>
    </citation>
    <scope>NUCLEOTIDE SEQUENCE [LARGE SCALE GENOMIC DNA]</scope>
    <source>
        <strain evidence="4 5">E262AT.01</strain>
    </source>
</reference>
<feature type="compositionally biased region" description="Pro residues" evidence="2">
    <location>
        <begin position="461"/>
        <end position="472"/>
    </location>
</feature>
<proteinExistence type="predicted"/>
<dbReference type="PANTHER" id="PTHR23159">
    <property type="entry name" value="CENTROSOMAL PROTEIN 2"/>
    <property type="match status" value="1"/>
</dbReference>
<keyword evidence="5" id="KW-1185">Reference proteome</keyword>
<feature type="region of interest" description="Disordered" evidence="2">
    <location>
        <begin position="1464"/>
        <end position="1542"/>
    </location>
</feature>
<feature type="compositionally biased region" description="Low complexity" evidence="2">
    <location>
        <begin position="1475"/>
        <end position="1489"/>
    </location>
</feature>
<feature type="compositionally biased region" description="Low complexity" evidence="2">
    <location>
        <begin position="427"/>
        <end position="453"/>
    </location>
</feature>
<evidence type="ECO:0000313" key="5">
    <source>
        <dbReference type="Proteomes" id="UP001430356"/>
    </source>
</evidence>
<feature type="region of interest" description="Disordered" evidence="2">
    <location>
        <begin position="84"/>
        <end position="128"/>
    </location>
</feature>